<evidence type="ECO:0008006" key="3">
    <source>
        <dbReference type="Google" id="ProtNLM"/>
    </source>
</evidence>
<proteinExistence type="predicted"/>
<organism evidence="1 2">
    <name type="scientific">Holdemanella hominis</name>
    <dbReference type="NCBI Taxonomy" id="2764327"/>
    <lineage>
        <taxon>Bacteria</taxon>
        <taxon>Bacillati</taxon>
        <taxon>Bacillota</taxon>
        <taxon>Erysipelotrichia</taxon>
        <taxon>Erysipelotrichales</taxon>
        <taxon>Erysipelotrichaceae</taxon>
        <taxon>Holdemanella</taxon>
    </lineage>
</organism>
<reference evidence="1 2" key="1">
    <citation type="submission" date="2020-08" db="EMBL/GenBank/DDBJ databases">
        <authorList>
            <person name="Liu C."/>
            <person name="Sun Q."/>
        </authorList>
    </citation>
    <scope>NUCLEOTIDE SEQUENCE [LARGE SCALE GENOMIC DNA]</scope>
    <source>
        <strain evidence="1 2">L34</strain>
    </source>
</reference>
<protein>
    <recommendedName>
        <fullName evidence="3">DUF2313 domain-containing protein</fullName>
    </recommendedName>
</protein>
<dbReference type="RefSeq" id="WP_186998975.1">
    <property type="nucleotide sequence ID" value="NZ_JACRWH010000017.1"/>
</dbReference>
<sequence length="172" mass="20523">MPYRIKVQNKMGDWYQIFPDDVMLKSFLKVMKEQGAIFQEDGSFTCEIYEIQTVIDSIEEYIKDKQKEFNSPRALHTRIQIRQLEMNKGIYKVVPNSLFDLTNDFVPSTQKKNTGYALEPTWRIIEKNAITWIMFMNYNFIKFIESSIVRVDETHFKLQDGEKIRIIGEFRK</sequence>
<name>A0ABR7KII2_9FIRM</name>
<accession>A0ABR7KII2</accession>
<gene>
    <name evidence="1" type="ORF">H8911_05760</name>
</gene>
<evidence type="ECO:0000313" key="1">
    <source>
        <dbReference type="EMBL" id="MBC6012251.1"/>
    </source>
</evidence>
<evidence type="ECO:0000313" key="2">
    <source>
        <dbReference type="Proteomes" id="UP000649075"/>
    </source>
</evidence>
<comment type="caution">
    <text evidence="1">The sequence shown here is derived from an EMBL/GenBank/DDBJ whole genome shotgun (WGS) entry which is preliminary data.</text>
</comment>
<dbReference type="EMBL" id="JACRWH010000017">
    <property type="protein sequence ID" value="MBC6012251.1"/>
    <property type="molecule type" value="Genomic_DNA"/>
</dbReference>
<dbReference type="Proteomes" id="UP000649075">
    <property type="component" value="Unassembled WGS sequence"/>
</dbReference>
<keyword evidence="2" id="KW-1185">Reference proteome</keyword>